<evidence type="ECO:0000313" key="3">
    <source>
        <dbReference type="EMBL" id="OGK42820.1"/>
    </source>
</evidence>
<dbReference type="CDD" id="cd10434">
    <property type="entry name" value="GIY-YIG_UvrC_Cho"/>
    <property type="match status" value="1"/>
</dbReference>
<name>A0A1F7IHG8_9BACT</name>
<dbReference type="InterPro" id="IPR035901">
    <property type="entry name" value="GIY-YIG_endonuc_sf"/>
</dbReference>
<dbReference type="Pfam" id="PF08459">
    <property type="entry name" value="UvrC_RNaseH_dom"/>
    <property type="match status" value="1"/>
</dbReference>
<dbReference type="Gene3D" id="3.40.1440.10">
    <property type="entry name" value="GIY-YIG endonuclease"/>
    <property type="match status" value="1"/>
</dbReference>
<dbReference type="STRING" id="1802055.A3A74_01270"/>
<dbReference type="Proteomes" id="UP000179270">
    <property type="component" value="Unassembled WGS sequence"/>
</dbReference>
<dbReference type="Pfam" id="PF01541">
    <property type="entry name" value="GIY-YIG"/>
    <property type="match status" value="1"/>
</dbReference>
<dbReference type="PROSITE" id="PS50165">
    <property type="entry name" value="UVRC"/>
    <property type="match status" value="1"/>
</dbReference>
<dbReference type="InterPro" id="IPR047296">
    <property type="entry name" value="GIY-YIG_UvrC_Cho"/>
</dbReference>
<feature type="domain" description="GIY-YIG" evidence="1">
    <location>
        <begin position="15"/>
        <end position="92"/>
    </location>
</feature>
<feature type="domain" description="UvrC family homology region profile" evidence="2">
    <location>
        <begin position="251"/>
        <end position="365"/>
    </location>
</feature>
<evidence type="ECO:0000259" key="1">
    <source>
        <dbReference type="PROSITE" id="PS50164"/>
    </source>
</evidence>
<organism evidence="3 4">
    <name type="scientific">Candidatus Roizmanbacteria bacterium RIFCSPLOWO2_01_FULL_35_13</name>
    <dbReference type="NCBI Taxonomy" id="1802055"/>
    <lineage>
        <taxon>Bacteria</taxon>
        <taxon>Candidatus Roizmaniibacteriota</taxon>
    </lineage>
</organism>
<evidence type="ECO:0000313" key="4">
    <source>
        <dbReference type="Proteomes" id="UP000179270"/>
    </source>
</evidence>
<accession>A0A1F7IHG8</accession>
<dbReference type="PROSITE" id="PS50164">
    <property type="entry name" value="GIY_YIG"/>
    <property type="match status" value="1"/>
</dbReference>
<reference evidence="3 4" key="1">
    <citation type="journal article" date="2016" name="Nat. Commun.">
        <title>Thousands of microbial genomes shed light on interconnected biogeochemical processes in an aquifer system.</title>
        <authorList>
            <person name="Anantharaman K."/>
            <person name="Brown C.T."/>
            <person name="Hug L.A."/>
            <person name="Sharon I."/>
            <person name="Castelle C.J."/>
            <person name="Probst A.J."/>
            <person name="Thomas B.C."/>
            <person name="Singh A."/>
            <person name="Wilkins M.J."/>
            <person name="Karaoz U."/>
            <person name="Brodie E.L."/>
            <person name="Williams K.H."/>
            <person name="Hubbard S.S."/>
            <person name="Banfield J.F."/>
        </authorList>
    </citation>
    <scope>NUCLEOTIDE SEQUENCE [LARGE SCALE GENOMIC DNA]</scope>
</reference>
<dbReference type="SUPFAM" id="SSF82771">
    <property type="entry name" value="GIY-YIG endonuclease"/>
    <property type="match status" value="1"/>
</dbReference>
<protein>
    <recommendedName>
        <fullName evidence="5">Excinuclease ABC subunit C</fullName>
    </recommendedName>
</protein>
<comment type="caution">
    <text evidence="3">The sequence shown here is derived from an EMBL/GenBank/DDBJ whole genome shotgun (WGS) entry which is preliminary data.</text>
</comment>
<dbReference type="PANTHER" id="PTHR30562:SF1">
    <property type="entry name" value="UVRABC SYSTEM PROTEIN C"/>
    <property type="match status" value="1"/>
</dbReference>
<dbReference type="EMBL" id="MGAF01000004">
    <property type="protein sequence ID" value="OGK42820.1"/>
    <property type="molecule type" value="Genomic_DNA"/>
</dbReference>
<evidence type="ECO:0008006" key="5">
    <source>
        <dbReference type="Google" id="ProtNLM"/>
    </source>
</evidence>
<dbReference type="AlphaFoldDB" id="A0A1F7IHG8"/>
<dbReference type="InterPro" id="IPR001162">
    <property type="entry name" value="UvrC_RNase_H_dom"/>
</dbReference>
<dbReference type="SMART" id="SM00465">
    <property type="entry name" value="GIYc"/>
    <property type="match status" value="1"/>
</dbReference>
<dbReference type="InterPro" id="IPR038476">
    <property type="entry name" value="UvrC_RNase_H_dom_sf"/>
</dbReference>
<dbReference type="PANTHER" id="PTHR30562">
    <property type="entry name" value="UVRC/OXIDOREDUCTASE"/>
    <property type="match status" value="1"/>
</dbReference>
<dbReference type="GO" id="GO:0009381">
    <property type="term" value="F:excinuclease ABC activity"/>
    <property type="evidence" value="ECO:0007669"/>
    <property type="project" value="InterPro"/>
</dbReference>
<evidence type="ECO:0000259" key="2">
    <source>
        <dbReference type="PROSITE" id="PS50165"/>
    </source>
</evidence>
<dbReference type="Gene3D" id="3.30.420.340">
    <property type="entry name" value="UvrC, RNAse H endonuclease domain"/>
    <property type="match status" value="1"/>
</dbReference>
<dbReference type="InterPro" id="IPR050066">
    <property type="entry name" value="UvrABC_protein_C"/>
</dbReference>
<proteinExistence type="predicted"/>
<dbReference type="GO" id="GO:0009380">
    <property type="term" value="C:excinuclease repair complex"/>
    <property type="evidence" value="ECO:0007669"/>
    <property type="project" value="TreeGrafter"/>
</dbReference>
<gene>
    <name evidence="3" type="ORF">A3A74_01270</name>
</gene>
<sequence>MTINLTKKEALSLPPSTGVYFFKKYDEILYVGKAISIKSRILSHLENAKLDPKEALIVQNSNQLEYILTDSEFKALLLESTLIQKYQPKYNARWKDNKSYLYIKITVKEDFPKVFTIRRENDKKSLYFGPFPSKHDAEKILSTARKLFPFCRQTKITGRPCFYSKIGLCKPCPNEISKIEDTIRKSELKKLYRFNIKQLIRILRGNVELVLKDSYKLLRRLSLEQKFEEALLLRNHIQRFEQLINQTQFSSDIAKSYNRSSESVNKLKDTLKVYFGSLQSLQRIECYDVSNLLQKDATASMVVFTDGMPDNSQYRRFKIKSLTIKSDFEMLGEIFYRRFNQNWPIPDLIIVDGGTPQVLTVKKVLYTLRVHQSIPLIGIAKHPDRLVIDSPDRLVIIRPSFNNLGFNLVRALRDEAHRFARKYHLLLRHKYLML</sequence>
<dbReference type="InterPro" id="IPR000305">
    <property type="entry name" value="GIY-YIG_endonuc"/>
</dbReference>
<dbReference type="GO" id="GO:0006289">
    <property type="term" value="P:nucleotide-excision repair"/>
    <property type="evidence" value="ECO:0007669"/>
    <property type="project" value="InterPro"/>
</dbReference>